<dbReference type="AlphaFoldDB" id="A0A6A6YXL4"/>
<keyword evidence="3" id="KW-1185">Reference proteome</keyword>
<name>A0A6A6YXL4_9PEZI</name>
<reference evidence="2 4" key="1">
    <citation type="journal article" date="2020" name="Stud. Mycol.">
        <title>101 Dothideomycetes genomes: a test case for predicting lifestyles and emergence of pathogens.</title>
        <authorList>
            <person name="Haridas S."/>
            <person name="Albert R."/>
            <person name="Binder M."/>
            <person name="Bloem J."/>
            <person name="Labutti K."/>
            <person name="Salamov A."/>
            <person name="Andreopoulos B."/>
            <person name="Baker S."/>
            <person name="Barry K."/>
            <person name="Bills G."/>
            <person name="Bluhm B."/>
            <person name="Cannon C."/>
            <person name="Castanera R."/>
            <person name="Culley D."/>
            <person name="Daum C."/>
            <person name="Ezra D."/>
            <person name="Gonzalez J."/>
            <person name="Henrissat B."/>
            <person name="Kuo A."/>
            <person name="Liang C."/>
            <person name="Lipzen A."/>
            <person name="Lutzoni F."/>
            <person name="Magnuson J."/>
            <person name="Mondo S."/>
            <person name="Nolan M."/>
            <person name="Ohm R."/>
            <person name="Pangilinan J."/>
            <person name="Park H.-J."/>
            <person name="Ramirez L."/>
            <person name="Alfaro M."/>
            <person name="Sun H."/>
            <person name="Tritt A."/>
            <person name="Yoshinaga Y."/>
            <person name="Zwiers L.-H."/>
            <person name="Turgeon B."/>
            <person name="Goodwin S."/>
            <person name="Spatafora J."/>
            <person name="Crous P."/>
            <person name="Grigoriev I."/>
        </authorList>
    </citation>
    <scope>NUCLEOTIDE SEQUENCE</scope>
    <source>
        <strain evidence="2 4">CBS 304.34</strain>
    </source>
</reference>
<feature type="region of interest" description="Disordered" evidence="1">
    <location>
        <begin position="175"/>
        <end position="202"/>
    </location>
</feature>
<dbReference type="GeneID" id="54464328"/>
<evidence type="ECO:0000313" key="3">
    <source>
        <dbReference type="Proteomes" id="UP000504636"/>
    </source>
</evidence>
<evidence type="ECO:0000313" key="2">
    <source>
        <dbReference type="EMBL" id="KAF2813239.1"/>
    </source>
</evidence>
<reference evidence="4" key="3">
    <citation type="submission" date="2025-04" db="UniProtKB">
        <authorList>
            <consortium name="RefSeq"/>
        </authorList>
    </citation>
    <scope>IDENTIFICATION</scope>
    <source>
        <strain evidence="4">CBS 304.34</strain>
    </source>
</reference>
<feature type="region of interest" description="Disordered" evidence="1">
    <location>
        <begin position="1"/>
        <end position="71"/>
    </location>
</feature>
<feature type="compositionally biased region" description="Gly residues" evidence="1">
    <location>
        <begin position="32"/>
        <end position="42"/>
    </location>
</feature>
<protein>
    <submittedName>
        <fullName evidence="2 4">Uncharacterized protein</fullName>
    </submittedName>
</protein>
<proteinExistence type="predicted"/>
<organism evidence="2">
    <name type="scientific">Mytilinidion resinicola</name>
    <dbReference type="NCBI Taxonomy" id="574789"/>
    <lineage>
        <taxon>Eukaryota</taxon>
        <taxon>Fungi</taxon>
        <taxon>Dikarya</taxon>
        <taxon>Ascomycota</taxon>
        <taxon>Pezizomycotina</taxon>
        <taxon>Dothideomycetes</taxon>
        <taxon>Pleosporomycetidae</taxon>
        <taxon>Mytilinidiales</taxon>
        <taxon>Mytilinidiaceae</taxon>
        <taxon>Mytilinidion</taxon>
    </lineage>
</organism>
<reference evidence="4" key="2">
    <citation type="submission" date="2020-04" db="EMBL/GenBank/DDBJ databases">
        <authorList>
            <consortium name="NCBI Genome Project"/>
        </authorList>
    </citation>
    <scope>NUCLEOTIDE SEQUENCE</scope>
    <source>
        <strain evidence="4">CBS 304.34</strain>
    </source>
</reference>
<accession>A0A6A6YXL4</accession>
<gene>
    <name evidence="2 4" type="ORF">BDZ99DRAFT_496279</name>
</gene>
<dbReference type="OrthoDB" id="3796778at2759"/>
<evidence type="ECO:0000313" key="4">
    <source>
        <dbReference type="RefSeq" id="XP_033580203.1"/>
    </source>
</evidence>
<sequence>MSGSEGSGSGESGSERFSAEDSGLEGSDSGETGLGDSSGGTGNHRSLSCGCTRRRSTRPARGPSSRTRNIRVEFGIESRTSNSGCCMILRGRPRRRRVLSASRTRYAFGRASHSLDVDPSDPSEVERVAVKYMRKQVRLFDTELNSLTPRDCFEAATAQGSNTILLIPETEINISEQLENSVPKPAPESEPTQEESRKRGRR</sequence>
<evidence type="ECO:0000256" key="1">
    <source>
        <dbReference type="SAM" id="MobiDB-lite"/>
    </source>
</evidence>
<dbReference type="EMBL" id="MU003696">
    <property type="protein sequence ID" value="KAF2813239.1"/>
    <property type="molecule type" value="Genomic_DNA"/>
</dbReference>
<dbReference type="Proteomes" id="UP000504636">
    <property type="component" value="Unplaced"/>
</dbReference>
<feature type="compositionally biased region" description="Gly residues" evidence="1">
    <location>
        <begin position="1"/>
        <end position="11"/>
    </location>
</feature>
<dbReference type="RefSeq" id="XP_033580203.1">
    <property type="nucleotide sequence ID" value="XM_033723435.1"/>
</dbReference>